<feature type="binding site" evidence="10">
    <location>
        <begin position="180"/>
        <end position="182"/>
    </location>
    <ligand>
        <name>substrate</name>
    </ligand>
</feature>
<evidence type="ECO:0000256" key="2">
    <source>
        <dbReference type="ARBA" id="ARBA00004742"/>
    </source>
</evidence>
<comment type="cofactor">
    <cofactor evidence="9">
        <name>Mn(2+)</name>
        <dbReference type="ChEBI" id="CHEBI:29035"/>
    </cofactor>
</comment>
<dbReference type="CDD" id="cd01516">
    <property type="entry name" value="FBPase_glpX"/>
    <property type="match status" value="1"/>
</dbReference>
<dbReference type="EMBL" id="SOCP01000010">
    <property type="protein sequence ID" value="TDV47060.1"/>
    <property type="molecule type" value="Genomic_DNA"/>
</dbReference>
<dbReference type="RefSeq" id="WP_133905561.1">
    <property type="nucleotide sequence ID" value="NZ_SOCP01000010.1"/>
</dbReference>
<evidence type="ECO:0000256" key="9">
    <source>
        <dbReference type="PIRSR" id="PIRSR004532-1"/>
    </source>
</evidence>
<dbReference type="GO" id="GO:0006094">
    <property type="term" value="P:gluconeogenesis"/>
    <property type="evidence" value="ECO:0007669"/>
    <property type="project" value="UniProtKB-UniPathway"/>
</dbReference>
<reference evidence="11 12" key="1">
    <citation type="submission" date="2019-03" db="EMBL/GenBank/DDBJ databases">
        <title>Genomic Encyclopedia of Archaeal and Bacterial Type Strains, Phase II (KMG-II): from individual species to whole genera.</title>
        <authorList>
            <person name="Goeker M."/>
        </authorList>
    </citation>
    <scope>NUCLEOTIDE SEQUENCE [LARGE SCALE GENOMIC DNA]</scope>
    <source>
        <strain evidence="11 12">DSM 45499</strain>
    </source>
</reference>
<keyword evidence="12" id="KW-1185">Reference proteome</keyword>
<dbReference type="InterPro" id="IPR004464">
    <property type="entry name" value="FBPase_class-2/SBPase"/>
</dbReference>
<dbReference type="Gene3D" id="3.30.540.10">
    <property type="entry name" value="Fructose-1,6-Bisphosphatase, subunit A, domain 1"/>
    <property type="match status" value="1"/>
</dbReference>
<keyword evidence="5" id="KW-0378">Hydrolase</keyword>
<dbReference type="Pfam" id="PF03320">
    <property type="entry name" value="FBPase_glpX"/>
    <property type="match status" value="1"/>
</dbReference>
<feature type="binding site" evidence="9">
    <location>
        <position position="229"/>
    </location>
    <ligand>
        <name>Mn(2+)</name>
        <dbReference type="ChEBI" id="CHEBI:29035"/>
        <label>2</label>
    </ligand>
</feature>
<feature type="binding site" evidence="10">
    <location>
        <position position="135"/>
    </location>
    <ligand>
        <name>substrate</name>
    </ligand>
</feature>
<evidence type="ECO:0000256" key="3">
    <source>
        <dbReference type="ARBA" id="ARBA00008989"/>
    </source>
</evidence>
<feature type="binding site" evidence="10">
    <location>
        <position position="226"/>
    </location>
    <ligand>
        <name>substrate</name>
    </ligand>
</feature>
<comment type="pathway">
    <text evidence="2">Carbohydrate biosynthesis; gluconeogenesis.</text>
</comment>
<keyword evidence="4 9" id="KW-0479">Metal-binding</keyword>
<dbReference type="AlphaFoldDB" id="A0A4R7VD57"/>
<dbReference type="NCBIfam" id="TIGR00330">
    <property type="entry name" value="glpX"/>
    <property type="match status" value="1"/>
</dbReference>
<dbReference type="PANTHER" id="PTHR30447:SF0">
    <property type="entry name" value="FRUCTOSE-1,6-BISPHOSPHATASE 1 CLASS 2-RELATED"/>
    <property type="match status" value="1"/>
</dbReference>
<feature type="binding site" evidence="9">
    <location>
        <position position="72"/>
    </location>
    <ligand>
        <name>Mn(2+)</name>
        <dbReference type="ChEBI" id="CHEBI:29035"/>
        <label>1</label>
    </ligand>
</feature>
<comment type="catalytic activity">
    <reaction evidence="1">
        <text>beta-D-fructose 1,6-bisphosphate + H2O = beta-D-fructose 6-phosphate + phosphate</text>
        <dbReference type="Rhea" id="RHEA:11064"/>
        <dbReference type="ChEBI" id="CHEBI:15377"/>
        <dbReference type="ChEBI" id="CHEBI:32966"/>
        <dbReference type="ChEBI" id="CHEBI:43474"/>
        <dbReference type="ChEBI" id="CHEBI:57634"/>
        <dbReference type="EC" id="3.1.3.11"/>
    </reaction>
</comment>
<evidence type="ECO:0000256" key="5">
    <source>
        <dbReference type="ARBA" id="ARBA00022801"/>
    </source>
</evidence>
<sequence>MTSTQTVSQDRRPEEPDRNLALELVRVTEAAAMAAGRWVGRGDKNGGDGAAVDAMRKLIGTVSMRGVVVIGEGEKDQAPMLYNGENVGNGEGPECDVAVDPIDGTTLMAKGMPNAIAVLAATERGAMFDPSAVFYMEKLAVGPEAADVVDITAPVTENIRRVAKAKHTDVSDVTVCILDRARHADLVKEVREAGARIHFISDGDVAGAISAARPNTGVDMLVGIGGTPEGIIAACALKCMGGEIQGRLWPRDEEEREKALAAGHDLDRVLGTNDLVSGDNAFFCATGITDGDLLRGVHYRSGGCTTQSIVMRSKSGTVRMIDGFHRLEKLRQYSTVDFDRLTEAAAQETLPPLP</sequence>
<feature type="binding site" evidence="9">
    <location>
        <position position="100"/>
    </location>
    <ligand>
        <name>Mn(2+)</name>
        <dbReference type="ChEBI" id="CHEBI:29035"/>
        <label>2</label>
    </ligand>
</feature>
<comment type="similarity">
    <text evidence="3 8">Belongs to the FBPase class 2 family.</text>
</comment>
<evidence type="ECO:0000256" key="1">
    <source>
        <dbReference type="ARBA" id="ARBA00001273"/>
    </source>
</evidence>
<dbReference type="GO" id="GO:0042132">
    <property type="term" value="F:fructose 1,6-bisphosphate 1-phosphatase activity"/>
    <property type="evidence" value="ECO:0007669"/>
    <property type="project" value="UniProtKB-EC"/>
</dbReference>
<dbReference type="GO" id="GO:0030388">
    <property type="term" value="P:fructose 1,6-bisphosphate metabolic process"/>
    <property type="evidence" value="ECO:0007669"/>
    <property type="project" value="TreeGrafter"/>
</dbReference>
<dbReference type="OrthoDB" id="9779353at2"/>
<evidence type="ECO:0000256" key="6">
    <source>
        <dbReference type="ARBA" id="ARBA00023211"/>
    </source>
</evidence>
<dbReference type="SUPFAM" id="SSF56655">
    <property type="entry name" value="Carbohydrate phosphatase"/>
    <property type="match status" value="1"/>
</dbReference>
<dbReference type="GO" id="GO:0006071">
    <property type="term" value="P:glycerol metabolic process"/>
    <property type="evidence" value="ECO:0007669"/>
    <property type="project" value="InterPro"/>
</dbReference>
<accession>A0A4R7VD57</accession>
<feature type="binding site" evidence="9">
    <location>
        <position position="103"/>
    </location>
    <ligand>
        <name>Mn(2+)</name>
        <dbReference type="ChEBI" id="CHEBI:29035"/>
        <label>2</label>
    </ligand>
</feature>
<proteinExistence type="inferred from homology"/>
<gene>
    <name evidence="11" type="ORF">CLV71_110243</name>
</gene>
<feature type="binding site" evidence="10">
    <location>
        <begin position="103"/>
        <end position="105"/>
    </location>
    <ligand>
        <name>substrate</name>
    </ligand>
</feature>
<dbReference type="GO" id="GO:0005829">
    <property type="term" value="C:cytosol"/>
    <property type="evidence" value="ECO:0007669"/>
    <property type="project" value="TreeGrafter"/>
</dbReference>
<comment type="caution">
    <text evidence="11">The sequence shown here is derived from an EMBL/GenBank/DDBJ whole genome shotgun (WGS) entry which is preliminary data.</text>
</comment>
<feature type="binding site" evidence="9">
    <location>
        <position position="48"/>
    </location>
    <ligand>
        <name>Mn(2+)</name>
        <dbReference type="ChEBI" id="CHEBI:29035"/>
        <label>1</label>
    </ligand>
</feature>
<dbReference type="Proteomes" id="UP000294927">
    <property type="component" value="Unassembled WGS sequence"/>
</dbReference>
<feature type="binding site" evidence="10">
    <location>
        <begin position="202"/>
        <end position="204"/>
    </location>
    <ligand>
        <name>substrate</name>
    </ligand>
</feature>
<evidence type="ECO:0000313" key="11">
    <source>
        <dbReference type="EMBL" id="TDV47060.1"/>
    </source>
</evidence>
<evidence type="ECO:0000256" key="7">
    <source>
        <dbReference type="ARBA" id="ARBA00023277"/>
    </source>
</evidence>
<evidence type="ECO:0000256" key="8">
    <source>
        <dbReference type="PIRNR" id="PIRNR004532"/>
    </source>
</evidence>
<dbReference type="FunFam" id="3.40.190.90:FF:000001">
    <property type="entry name" value="Fructose-1,6-bisphosphatase"/>
    <property type="match status" value="1"/>
</dbReference>
<protein>
    <recommendedName>
        <fullName evidence="8">Fructose-1,6-bisphosphatase</fullName>
    </recommendedName>
</protein>
<keyword evidence="6 9" id="KW-0464">Manganese</keyword>
<organism evidence="11 12">
    <name type="scientific">Actinophytocola oryzae</name>
    <dbReference type="NCBI Taxonomy" id="502181"/>
    <lineage>
        <taxon>Bacteria</taxon>
        <taxon>Bacillati</taxon>
        <taxon>Actinomycetota</taxon>
        <taxon>Actinomycetes</taxon>
        <taxon>Pseudonocardiales</taxon>
        <taxon>Pseudonocardiaceae</taxon>
    </lineage>
</organism>
<evidence type="ECO:0000313" key="12">
    <source>
        <dbReference type="Proteomes" id="UP000294927"/>
    </source>
</evidence>
<dbReference type="PANTHER" id="PTHR30447">
    <property type="entry name" value="FRUCTOSE-1,6-BISPHOSPHATASE CLASS 2"/>
    <property type="match status" value="1"/>
</dbReference>
<dbReference type="PIRSF" id="PIRSF004532">
    <property type="entry name" value="GlpX"/>
    <property type="match status" value="1"/>
</dbReference>
<name>A0A4R7VD57_9PSEU</name>
<dbReference type="Gene3D" id="3.40.190.90">
    <property type="match status" value="1"/>
</dbReference>
<evidence type="ECO:0000256" key="10">
    <source>
        <dbReference type="PIRSR" id="PIRSR004532-2"/>
    </source>
</evidence>
<keyword evidence="7 8" id="KW-0119">Carbohydrate metabolism</keyword>
<evidence type="ECO:0000256" key="4">
    <source>
        <dbReference type="ARBA" id="ARBA00022723"/>
    </source>
</evidence>
<dbReference type="GO" id="GO:0046872">
    <property type="term" value="F:metal ion binding"/>
    <property type="evidence" value="ECO:0007669"/>
    <property type="project" value="UniProtKB-KW"/>
</dbReference>
<dbReference type="UniPathway" id="UPA00138"/>